<keyword evidence="1" id="KW-0812">Transmembrane</keyword>
<dbReference type="InterPro" id="IPR058278">
    <property type="entry name" value="DUF7972"/>
</dbReference>
<organism evidence="2 3">
    <name type="scientific">Halalkalicoccus tibetensis</name>
    <dbReference type="NCBI Taxonomy" id="175632"/>
    <lineage>
        <taxon>Archaea</taxon>
        <taxon>Methanobacteriati</taxon>
        <taxon>Methanobacteriota</taxon>
        <taxon>Stenosarchaea group</taxon>
        <taxon>Halobacteria</taxon>
        <taxon>Halobacteriales</taxon>
        <taxon>Halococcaceae</taxon>
        <taxon>Halalkalicoccus</taxon>
    </lineage>
</organism>
<accession>A0ABD5V6M1</accession>
<dbReference type="Proteomes" id="UP001596312">
    <property type="component" value="Unassembled WGS sequence"/>
</dbReference>
<feature type="transmembrane region" description="Helical" evidence="1">
    <location>
        <begin position="61"/>
        <end position="82"/>
    </location>
</feature>
<feature type="transmembrane region" description="Helical" evidence="1">
    <location>
        <begin position="281"/>
        <end position="304"/>
    </location>
</feature>
<dbReference type="RefSeq" id="WP_340605292.1">
    <property type="nucleotide sequence ID" value="NZ_JBBMXV010000005.1"/>
</dbReference>
<comment type="caution">
    <text evidence="2">The sequence shown here is derived from an EMBL/GenBank/DDBJ whole genome shotgun (WGS) entry which is preliminary data.</text>
</comment>
<keyword evidence="1" id="KW-1133">Transmembrane helix</keyword>
<feature type="transmembrane region" description="Helical" evidence="1">
    <location>
        <begin position="21"/>
        <end position="41"/>
    </location>
</feature>
<proteinExistence type="predicted"/>
<evidence type="ECO:0000313" key="2">
    <source>
        <dbReference type="EMBL" id="MFC6906709.1"/>
    </source>
</evidence>
<sequence>MQERASDARLKRWILLDANRWSIVGILTISFFAMLVAFIAASPAPVTILQTESSVNFVFSSLVTGVITAVTLILGINQLVIAQELGPLGKQRNRMQGAMDFRQNVEDVAGLTVSPTEPATFFRALVEASQKQADTVRNAMGDDTTGDVREEIEKYIDDITDNASDVSDQLKGTEFGTFQVLNAALDYDYSRKIHTGRRLQNEYRSSLSEEVLNEFDDLLDILRFLGPAREHFKTFYFQWELINLSHAILYTAVPALITAFTMILFFDPRFVSGTVLGMNTTLLVVCATVTIGTIPFIVLLAYILRIATVAKRTLAVGPFTLRESGESEDIHWEE</sequence>
<dbReference type="EMBL" id="JBHSXQ010000005">
    <property type="protein sequence ID" value="MFC6906709.1"/>
    <property type="molecule type" value="Genomic_DNA"/>
</dbReference>
<evidence type="ECO:0000313" key="3">
    <source>
        <dbReference type="Proteomes" id="UP001596312"/>
    </source>
</evidence>
<evidence type="ECO:0000256" key="1">
    <source>
        <dbReference type="SAM" id="Phobius"/>
    </source>
</evidence>
<dbReference type="AlphaFoldDB" id="A0ABD5V6M1"/>
<keyword evidence="1" id="KW-0472">Membrane</keyword>
<protein>
    <submittedName>
        <fullName evidence="2">Uncharacterized protein</fullName>
    </submittedName>
</protein>
<gene>
    <name evidence="2" type="ORF">ACFQGH_16060</name>
</gene>
<dbReference type="Pfam" id="PF25927">
    <property type="entry name" value="DUF7972"/>
    <property type="match status" value="1"/>
</dbReference>
<feature type="transmembrane region" description="Helical" evidence="1">
    <location>
        <begin position="247"/>
        <end position="266"/>
    </location>
</feature>
<reference evidence="2 3" key="1">
    <citation type="journal article" date="2019" name="Int. J. Syst. Evol. Microbiol.">
        <title>The Global Catalogue of Microorganisms (GCM) 10K type strain sequencing project: providing services to taxonomists for standard genome sequencing and annotation.</title>
        <authorList>
            <consortium name="The Broad Institute Genomics Platform"/>
            <consortium name="The Broad Institute Genome Sequencing Center for Infectious Disease"/>
            <person name="Wu L."/>
            <person name="Ma J."/>
        </authorList>
    </citation>
    <scope>NUCLEOTIDE SEQUENCE [LARGE SCALE GENOMIC DNA]</scope>
    <source>
        <strain evidence="2 3">CGMCC 1.3240</strain>
    </source>
</reference>
<keyword evidence="3" id="KW-1185">Reference proteome</keyword>
<name>A0ABD5V6M1_9EURY</name>